<gene>
    <name evidence="2" type="ORF">WG901_15000</name>
</gene>
<comment type="caution">
    <text evidence="2">The sequence shown here is derived from an EMBL/GenBank/DDBJ whole genome shotgun (WGS) entry which is preliminary data.</text>
</comment>
<dbReference type="EMBL" id="JBBHJZ010000003">
    <property type="protein sequence ID" value="MEJ5977956.1"/>
    <property type="molecule type" value="Genomic_DNA"/>
</dbReference>
<accession>A0ABU8RY29</accession>
<keyword evidence="3" id="KW-1185">Reference proteome</keyword>
<name>A0ABU8RY29_9SPHN</name>
<feature type="signal peptide" evidence="1">
    <location>
        <begin position="1"/>
        <end position="21"/>
    </location>
</feature>
<feature type="chain" id="PRO_5046041731" evidence="1">
    <location>
        <begin position="22"/>
        <end position="106"/>
    </location>
</feature>
<dbReference type="InterPro" id="IPR030972">
    <property type="entry name" value="UrcA_uranyl"/>
</dbReference>
<dbReference type="RefSeq" id="WP_339587903.1">
    <property type="nucleotide sequence ID" value="NZ_JBBHJZ010000003.1"/>
</dbReference>
<keyword evidence="1" id="KW-0732">Signal</keyword>
<proteinExistence type="predicted"/>
<organism evidence="2 3">
    <name type="scientific">Novosphingobium anseongense</name>
    <dbReference type="NCBI Taxonomy" id="3133436"/>
    <lineage>
        <taxon>Bacteria</taxon>
        <taxon>Pseudomonadati</taxon>
        <taxon>Pseudomonadota</taxon>
        <taxon>Alphaproteobacteria</taxon>
        <taxon>Sphingomonadales</taxon>
        <taxon>Sphingomonadaceae</taxon>
        <taxon>Novosphingobium</taxon>
    </lineage>
</organism>
<evidence type="ECO:0000313" key="2">
    <source>
        <dbReference type="EMBL" id="MEJ5977956.1"/>
    </source>
</evidence>
<dbReference type="Proteomes" id="UP001361239">
    <property type="component" value="Unassembled WGS sequence"/>
</dbReference>
<protein>
    <submittedName>
        <fullName evidence="2">UrcA family protein</fullName>
    </submittedName>
</protein>
<evidence type="ECO:0000313" key="3">
    <source>
        <dbReference type="Proteomes" id="UP001361239"/>
    </source>
</evidence>
<reference evidence="2 3" key="1">
    <citation type="submission" date="2024-03" db="EMBL/GenBank/DDBJ databases">
        <authorList>
            <person name="Jo J.-H."/>
        </authorList>
    </citation>
    <scope>NUCLEOTIDE SEQUENCE [LARGE SCALE GENOMIC DNA]</scope>
    <source>
        <strain evidence="2 3">PS1R-30</strain>
    </source>
</reference>
<dbReference type="NCBIfam" id="TIGR04433">
    <property type="entry name" value="UrcA_uranyl"/>
    <property type="match status" value="1"/>
</dbReference>
<evidence type="ECO:0000256" key="1">
    <source>
        <dbReference type="SAM" id="SignalP"/>
    </source>
</evidence>
<sequence length="106" mass="11041">MLKIALSAAFLAAALPAPVLAQDNLPDVRVYYGDLDLADPAAVRTFDRRLASAVEASCPSDAGLREVTRLREIASCRTAKQASVAALRQSALAAATTAKNSLASAR</sequence>